<evidence type="ECO:0000259" key="2">
    <source>
        <dbReference type="Pfam" id="PF08448"/>
    </source>
</evidence>
<protein>
    <submittedName>
        <fullName evidence="3">Transcriptional regulator PpsR</fullName>
    </submittedName>
</protein>
<feature type="domain" description="DNA binding HTH" evidence="1">
    <location>
        <begin position="387"/>
        <end position="427"/>
    </location>
</feature>
<dbReference type="Gene3D" id="1.20.5.430">
    <property type="match status" value="1"/>
</dbReference>
<feature type="domain" description="PAS fold-4" evidence="2">
    <location>
        <begin position="259"/>
        <end position="360"/>
    </location>
</feature>
<dbReference type="Proteomes" id="UP000253529">
    <property type="component" value="Unassembled WGS sequence"/>
</dbReference>
<dbReference type="GO" id="GO:0043565">
    <property type="term" value="F:sequence-specific DNA binding"/>
    <property type="evidence" value="ECO:0007669"/>
    <property type="project" value="InterPro"/>
</dbReference>
<dbReference type="Pfam" id="PF02954">
    <property type="entry name" value="HTH_8"/>
    <property type="match status" value="1"/>
</dbReference>
<evidence type="ECO:0000259" key="1">
    <source>
        <dbReference type="Pfam" id="PF02954"/>
    </source>
</evidence>
<reference evidence="3 4" key="1">
    <citation type="submission" date="2018-06" db="EMBL/GenBank/DDBJ databases">
        <title>Genomic Encyclopedia of Type Strains, Phase IV (KMG-IV): sequencing the most valuable type-strain genomes for metagenomic binning, comparative biology and taxonomic classification.</title>
        <authorList>
            <person name="Goeker M."/>
        </authorList>
    </citation>
    <scope>NUCLEOTIDE SEQUENCE [LARGE SCALE GENOMIC DNA]</scope>
    <source>
        <strain evidence="3 4">DSM 24875</strain>
    </source>
</reference>
<dbReference type="PRINTS" id="PR01590">
    <property type="entry name" value="HTHFIS"/>
</dbReference>
<keyword evidence="4" id="KW-1185">Reference proteome</keyword>
<dbReference type="SUPFAM" id="SSF46689">
    <property type="entry name" value="Homeodomain-like"/>
    <property type="match status" value="1"/>
</dbReference>
<dbReference type="EMBL" id="QNRK01000026">
    <property type="protein sequence ID" value="RBP08181.1"/>
    <property type="molecule type" value="Genomic_DNA"/>
</dbReference>
<dbReference type="Pfam" id="PF08448">
    <property type="entry name" value="PAS_4"/>
    <property type="match status" value="1"/>
</dbReference>
<dbReference type="OrthoDB" id="5499170at2"/>
<dbReference type="Gene3D" id="3.30.450.20">
    <property type="entry name" value="PAS domain"/>
    <property type="match status" value="2"/>
</dbReference>
<evidence type="ECO:0000313" key="4">
    <source>
        <dbReference type="Proteomes" id="UP000253529"/>
    </source>
</evidence>
<sequence>MNESGRFPADITLAVDGDGVIRKAVPSQALSDEPLDDWLGQRWIETVLTGATGPVENAVDLGRREGESSSFVVNQRLPSGREILLEYTTVKLPSGSGFIAIGKNFQAISDLRTRLAAVQLEREQDYWKLREVETRYRALLDAASEAVALVRVGTLRVVESNALAAKAFGLVPGAEFFPDLPERDRKALDGLLETARMTGRAPRIVLHHAADAPLSLRASTLTSEAGTFYLLQVSRLTDSGFETASSGEPPAWSLESLVRRLPQAFLVVDRNGVVRSANHAFLDLVQAEFETAVLGKSANRWLSLPGGGLRRILDRIEQRGVVQSMRATVMGERGGTAEVDIFAAGDRDDRPNAFALIVREALADAAAGASPPDPSGSSLGKAVRSSVEAIERQRLSEALARSGGNRTLAAESLGISRQSLHAKLRKYAL</sequence>
<dbReference type="SUPFAM" id="SSF55785">
    <property type="entry name" value="PYP-like sensor domain (PAS domain)"/>
    <property type="match status" value="1"/>
</dbReference>
<organism evidence="3 4">
    <name type="scientific">Roseiarcus fermentans</name>
    <dbReference type="NCBI Taxonomy" id="1473586"/>
    <lineage>
        <taxon>Bacteria</taxon>
        <taxon>Pseudomonadati</taxon>
        <taxon>Pseudomonadota</taxon>
        <taxon>Alphaproteobacteria</taxon>
        <taxon>Hyphomicrobiales</taxon>
        <taxon>Roseiarcaceae</taxon>
        <taxon>Roseiarcus</taxon>
    </lineage>
</organism>
<dbReference type="NCBIfam" id="TIGR02040">
    <property type="entry name" value="PpsR-CrtJ"/>
    <property type="match status" value="1"/>
</dbReference>
<dbReference type="AlphaFoldDB" id="A0A366F0L3"/>
<dbReference type="Gene3D" id="1.10.10.60">
    <property type="entry name" value="Homeodomain-like"/>
    <property type="match status" value="1"/>
</dbReference>
<dbReference type="InterPro" id="IPR011785">
    <property type="entry name" value="Tscrpt_reg_PpsR-CrtJ"/>
</dbReference>
<accession>A0A366F0L3</accession>
<comment type="caution">
    <text evidence="3">The sequence shown here is derived from an EMBL/GenBank/DDBJ whole genome shotgun (WGS) entry which is preliminary data.</text>
</comment>
<dbReference type="InterPro" id="IPR002197">
    <property type="entry name" value="HTH_Fis"/>
</dbReference>
<name>A0A366F0L3_9HYPH</name>
<dbReference type="RefSeq" id="WP_113891219.1">
    <property type="nucleotide sequence ID" value="NZ_QNRK01000026.1"/>
</dbReference>
<dbReference type="InterPro" id="IPR013656">
    <property type="entry name" value="PAS_4"/>
</dbReference>
<dbReference type="InterPro" id="IPR009057">
    <property type="entry name" value="Homeodomain-like_sf"/>
</dbReference>
<proteinExistence type="predicted"/>
<dbReference type="InterPro" id="IPR035965">
    <property type="entry name" value="PAS-like_dom_sf"/>
</dbReference>
<gene>
    <name evidence="3" type="ORF">DFR50_12626</name>
</gene>
<evidence type="ECO:0000313" key="3">
    <source>
        <dbReference type="EMBL" id="RBP08181.1"/>
    </source>
</evidence>